<dbReference type="EMBL" id="JAAGLU010000019">
    <property type="protein sequence ID" value="NEC88733.1"/>
    <property type="molecule type" value="Genomic_DNA"/>
</dbReference>
<evidence type="ECO:0000256" key="2">
    <source>
        <dbReference type="SAM" id="Phobius"/>
    </source>
</evidence>
<keyword evidence="2" id="KW-1133">Transmembrane helix</keyword>
<feature type="region of interest" description="Disordered" evidence="1">
    <location>
        <begin position="475"/>
        <end position="510"/>
    </location>
</feature>
<feature type="transmembrane region" description="Helical" evidence="2">
    <location>
        <begin position="37"/>
        <end position="58"/>
    </location>
</feature>
<reference evidence="3" key="1">
    <citation type="submission" date="2020-01" db="EMBL/GenBank/DDBJ databases">
        <title>Insect and environment-associated Actinomycetes.</title>
        <authorList>
            <person name="Currrie C."/>
            <person name="Chevrette M."/>
            <person name="Carlson C."/>
            <person name="Stubbendieck R."/>
            <person name="Wendt-Pienkowski E."/>
        </authorList>
    </citation>
    <scope>NUCLEOTIDE SEQUENCE</scope>
    <source>
        <strain evidence="3">SID12501</strain>
    </source>
</reference>
<evidence type="ECO:0000313" key="3">
    <source>
        <dbReference type="EMBL" id="NEC88733.1"/>
    </source>
</evidence>
<proteinExistence type="predicted"/>
<sequence length="510" mass="57092">MVPSYGFDLGPVLAHCLAARRQWRVRRTVLVAVLGWIAYRFPLGVALWAFTVALALAVAWPPRRTLWRARPRRSRFSRTWGGAIAMVLLPSLVMLFRPTSRVAGETLAAVEFAALAYLGVRIVDRLVAVVYALVCDRGGRDPWTGPRLRGRITAIERAQNGNALPYELDAGYWRFIGAGNALWRRATISIKLQGEKDDEDEEIRKDYVSFDTDELLTAVSQDLEDLRIAEPPSRPLECEVRYVRGGPSRRWARLSKNPSDAGAEGDAGTDADEYAQWGRSPDEGGSENVVRHYLSAQVETWSGQLVITVLASAVIEGQELHFVVRPHVLPPLFDDIEEAVDPEVLRRITTFAQIPVQAVGDLVALGHGWWQFFRWWARESEETASGEQLAKVPKRPMPTSLRERYTPVYTDDMHVSEDAVRHVTIVQSSMFSTVEDFLELKGVDVTEFKRQVQKIMTVIHAGDNNIIQTVTAGRDARDVRQGADAAHDRQASRPADRDESDKATEKGDGE</sequence>
<protein>
    <submittedName>
        <fullName evidence="3">Uncharacterized protein</fullName>
    </submittedName>
</protein>
<keyword evidence="2" id="KW-0472">Membrane</keyword>
<feature type="region of interest" description="Disordered" evidence="1">
    <location>
        <begin position="252"/>
        <end position="285"/>
    </location>
</feature>
<gene>
    <name evidence="3" type="ORF">G3I71_23640</name>
</gene>
<feature type="transmembrane region" description="Helical" evidence="2">
    <location>
        <begin position="79"/>
        <end position="96"/>
    </location>
</feature>
<dbReference type="RefSeq" id="WP_164316957.1">
    <property type="nucleotide sequence ID" value="NZ_JAAGLU010000019.1"/>
</dbReference>
<name>A0A6B3BWJ6_9ACTN</name>
<dbReference type="AlphaFoldDB" id="A0A6B3BWJ6"/>
<keyword evidence="2" id="KW-0812">Transmembrane</keyword>
<evidence type="ECO:0000256" key="1">
    <source>
        <dbReference type="SAM" id="MobiDB-lite"/>
    </source>
</evidence>
<organism evidence="3">
    <name type="scientific">Streptomyces sp. SID12501</name>
    <dbReference type="NCBI Taxonomy" id="2706042"/>
    <lineage>
        <taxon>Bacteria</taxon>
        <taxon>Bacillati</taxon>
        <taxon>Actinomycetota</taxon>
        <taxon>Actinomycetes</taxon>
        <taxon>Kitasatosporales</taxon>
        <taxon>Streptomycetaceae</taxon>
        <taxon>Streptomyces</taxon>
    </lineage>
</organism>
<comment type="caution">
    <text evidence="3">The sequence shown here is derived from an EMBL/GenBank/DDBJ whole genome shotgun (WGS) entry which is preliminary data.</text>
</comment>
<accession>A0A6B3BWJ6</accession>